<dbReference type="EC" id="2.7.7.4" evidence="1"/>
<protein>
    <recommendedName>
        <fullName evidence="1">sulfate adenylyltransferase</fullName>
        <ecNumber evidence="1">2.7.7.4</ecNumber>
    </recommendedName>
</protein>
<dbReference type="PROSITE" id="PS51722">
    <property type="entry name" value="G_TR_2"/>
    <property type="match status" value="1"/>
</dbReference>
<gene>
    <name evidence="8" type="ORF">H9Y05_09725</name>
</gene>
<dbReference type="Pfam" id="PF22594">
    <property type="entry name" value="GTP-eEF1A_C"/>
    <property type="match status" value="1"/>
</dbReference>
<sequence>MELLRFFTAGNVDDGKSTLIGRLLLDSGSISTDIIETVTRQSKVTGENTTIDLALLTDGLRAEREQGITIDVAYKYFSTDRRKFIIADTPGHAQYTRNMFTGASTADLAIILVDARNGITEQTRRHTIISAVLGIPHIVVCINKMDLVNYSEACYEAIKADFSKVTAALDLNQVTFIPTAALSGENVVHSSKQMPWHTGKSLLSFLENVSVQPAQLHDKARFQVQYVIRPQTEKLHDYRGYAGTLWSGKLQVGDEVQVLPGAFFTRIQTIEHNLKMTESADAGQPVVMQLEDDIDISRGAWIVPGSELPEVSDTVQGTICWMDNTPFRTGAMKLLLQQGSLNTKASIKEISYKIDIETFEKSPSDDALKLNELASVCIRTAEPLVVDSYKENRNTGAFILINEYTNQTVAAGVLERNLQA</sequence>
<evidence type="ECO:0000256" key="3">
    <source>
        <dbReference type="ARBA" id="ARBA00022695"/>
    </source>
</evidence>
<dbReference type="GO" id="GO:0006790">
    <property type="term" value="P:sulfur compound metabolic process"/>
    <property type="evidence" value="ECO:0007669"/>
    <property type="project" value="InterPro"/>
</dbReference>
<evidence type="ECO:0000256" key="4">
    <source>
        <dbReference type="ARBA" id="ARBA00022741"/>
    </source>
</evidence>
<keyword evidence="3" id="KW-0548">Nucleotidyltransferase</keyword>
<evidence type="ECO:0000259" key="7">
    <source>
        <dbReference type="PROSITE" id="PS51722"/>
    </source>
</evidence>
<dbReference type="GO" id="GO:0005525">
    <property type="term" value="F:GTP binding"/>
    <property type="evidence" value="ECO:0007669"/>
    <property type="project" value="UniProtKB-KW"/>
</dbReference>
<dbReference type="Gene3D" id="3.40.50.300">
    <property type="entry name" value="P-loop containing nucleotide triphosphate hydrolases"/>
    <property type="match status" value="1"/>
</dbReference>
<keyword evidence="9" id="KW-1185">Reference proteome</keyword>
<dbReference type="GO" id="GO:0005524">
    <property type="term" value="F:ATP binding"/>
    <property type="evidence" value="ECO:0007669"/>
    <property type="project" value="UniProtKB-KW"/>
</dbReference>
<dbReference type="GO" id="GO:0004781">
    <property type="term" value="F:sulfate adenylyltransferase (ATP) activity"/>
    <property type="evidence" value="ECO:0007669"/>
    <property type="project" value="UniProtKB-EC"/>
</dbReference>
<name>A0A8J6PJE7_9FLAO</name>
<dbReference type="InterPro" id="IPR009000">
    <property type="entry name" value="Transl_B-barrel_sf"/>
</dbReference>
<dbReference type="RefSeq" id="WP_216714163.1">
    <property type="nucleotide sequence ID" value="NZ_JACVEL010000005.1"/>
</dbReference>
<dbReference type="PANTHER" id="PTHR23115">
    <property type="entry name" value="TRANSLATION FACTOR"/>
    <property type="match status" value="1"/>
</dbReference>
<dbReference type="InterPro" id="IPR041757">
    <property type="entry name" value="CysN_GTP-bd"/>
</dbReference>
<feature type="domain" description="Tr-type G" evidence="7">
    <location>
        <begin position="1"/>
        <end position="214"/>
    </location>
</feature>
<dbReference type="Proteomes" id="UP000652681">
    <property type="component" value="Unassembled WGS sequence"/>
</dbReference>
<evidence type="ECO:0000256" key="2">
    <source>
        <dbReference type="ARBA" id="ARBA00022679"/>
    </source>
</evidence>
<dbReference type="CDD" id="cd04095">
    <property type="entry name" value="CysN_NoDQ_III"/>
    <property type="match status" value="1"/>
</dbReference>
<accession>A0A8J6PJE7</accession>
<evidence type="ECO:0000313" key="8">
    <source>
        <dbReference type="EMBL" id="MBC9812749.1"/>
    </source>
</evidence>
<dbReference type="NCBIfam" id="TIGR02034">
    <property type="entry name" value="CysN"/>
    <property type="match status" value="1"/>
</dbReference>
<dbReference type="InterPro" id="IPR005225">
    <property type="entry name" value="Small_GTP-bd"/>
</dbReference>
<proteinExistence type="predicted"/>
<keyword evidence="6" id="KW-0342">GTP-binding</keyword>
<dbReference type="GO" id="GO:0003924">
    <property type="term" value="F:GTPase activity"/>
    <property type="evidence" value="ECO:0007669"/>
    <property type="project" value="InterPro"/>
</dbReference>
<dbReference type="FunFam" id="3.40.50.300:FF:000119">
    <property type="entry name" value="Sulfate adenylyltransferase subunit 1"/>
    <property type="match status" value="1"/>
</dbReference>
<dbReference type="InterPro" id="IPR011779">
    <property type="entry name" value="SO4_adenylTrfase_lsu"/>
</dbReference>
<evidence type="ECO:0000313" key="9">
    <source>
        <dbReference type="Proteomes" id="UP000652681"/>
    </source>
</evidence>
<dbReference type="Gene3D" id="2.40.30.10">
    <property type="entry name" value="Translation factors"/>
    <property type="match status" value="2"/>
</dbReference>
<dbReference type="InterPro" id="IPR050100">
    <property type="entry name" value="TRAFAC_GTPase_members"/>
</dbReference>
<dbReference type="AlphaFoldDB" id="A0A8J6PJE7"/>
<reference evidence="8" key="1">
    <citation type="submission" date="2020-09" db="EMBL/GenBank/DDBJ databases">
        <title>Taishania pollutisoli gen. nov., sp. nov., Isolated from Tetrabromobisphenol A-Contaminated Soil.</title>
        <authorList>
            <person name="Chen Q."/>
        </authorList>
    </citation>
    <scope>NUCLEOTIDE SEQUENCE</scope>
    <source>
        <strain evidence="8">CZZ-1</strain>
    </source>
</reference>
<organism evidence="8 9">
    <name type="scientific">Taishania pollutisoli</name>
    <dbReference type="NCBI Taxonomy" id="2766479"/>
    <lineage>
        <taxon>Bacteria</taxon>
        <taxon>Pseudomonadati</taxon>
        <taxon>Bacteroidota</taxon>
        <taxon>Flavobacteriia</taxon>
        <taxon>Flavobacteriales</taxon>
        <taxon>Crocinitomicaceae</taxon>
        <taxon>Taishania</taxon>
    </lineage>
</organism>
<dbReference type="SUPFAM" id="SSF52540">
    <property type="entry name" value="P-loop containing nucleoside triphosphate hydrolases"/>
    <property type="match status" value="1"/>
</dbReference>
<dbReference type="InterPro" id="IPR009001">
    <property type="entry name" value="Transl_elong_EF1A/Init_IF2_C"/>
</dbReference>
<dbReference type="InterPro" id="IPR027417">
    <property type="entry name" value="P-loop_NTPase"/>
</dbReference>
<dbReference type="Pfam" id="PF00009">
    <property type="entry name" value="GTP_EFTU"/>
    <property type="match status" value="1"/>
</dbReference>
<keyword evidence="2" id="KW-0808">Transferase</keyword>
<dbReference type="InterPro" id="IPR031157">
    <property type="entry name" value="G_TR_CS"/>
</dbReference>
<evidence type="ECO:0000256" key="6">
    <source>
        <dbReference type="ARBA" id="ARBA00023134"/>
    </source>
</evidence>
<keyword evidence="4" id="KW-0547">Nucleotide-binding</keyword>
<dbReference type="CDD" id="cd04166">
    <property type="entry name" value="CysN_ATPS"/>
    <property type="match status" value="1"/>
</dbReference>
<dbReference type="NCBIfam" id="TIGR00231">
    <property type="entry name" value="small_GTP"/>
    <property type="match status" value="1"/>
</dbReference>
<evidence type="ECO:0000256" key="5">
    <source>
        <dbReference type="ARBA" id="ARBA00022840"/>
    </source>
</evidence>
<dbReference type="PRINTS" id="PR00315">
    <property type="entry name" value="ELONGATNFCT"/>
</dbReference>
<evidence type="ECO:0000256" key="1">
    <source>
        <dbReference type="ARBA" id="ARBA00012391"/>
    </source>
</evidence>
<comment type="caution">
    <text evidence="8">The sequence shown here is derived from an EMBL/GenBank/DDBJ whole genome shotgun (WGS) entry which is preliminary data.</text>
</comment>
<dbReference type="EMBL" id="JACVEL010000005">
    <property type="protein sequence ID" value="MBC9812749.1"/>
    <property type="molecule type" value="Genomic_DNA"/>
</dbReference>
<dbReference type="InterPro" id="IPR044139">
    <property type="entry name" value="CysN_NoDQ_III"/>
</dbReference>
<dbReference type="SUPFAM" id="SSF50465">
    <property type="entry name" value="EF-Tu/eEF-1alpha/eIF2-gamma C-terminal domain"/>
    <property type="match status" value="1"/>
</dbReference>
<dbReference type="InterPro" id="IPR054696">
    <property type="entry name" value="GTP-eEF1A_C"/>
</dbReference>
<dbReference type="SUPFAM" id="SSF50447">
    <property type="entry name" value="Translation proteins"/>
    <property type="match status" value="1"/>
</dbReference>
<keyword evidence="5" id="KW-0067">ATP-binding</keyword>
<dbReference type="InterPro" id="IPR000795">
    <property type="entry name" value="T_Tr_GTP-bd_dom"/>
</dbReference>
<dbReference type="PROSITE" id="PS00301">
    <property type="entry name" value="G_TR_1"/>
    <property type="match status" value="1"/>
</dbReference>